<feature type="chain" id="PRO_5011535372" evidence="1">
    <location>
        <begin position="22"/>
        <end position="401"/>
    </location>
</feature>
<dbReference type="InterPro" id="IPR011970">
    <property type="entry name" value="MltB_2"/>
</dbReference>
<dbReference type="SUPFAM" id="SSF53955">
    <property type="entry name" value="Lysozyme-like"/>
    <property type="match status" value="1"/>
</dbReference>
<evidence type="ECO:0000256" key="1">
    <source>
        <dbReference type="SAM" id="SignalP"/>
    </source>
</evidence>
<dbReference type="InterPro" id="IPR043426">
    <property type="entry name" value="MltB-like"/>
</dbReference>
<organism evidence="4 5">
    <name type="scientific">Methylobacterium phyllostachyos</name>
    <dbReference type="NCBI Taxonomy" id="582672"/>
    <lineage>
        <taxon>Bacteria</taxon>
        <taxon>Pseudomonadati</taxon>
        <taxon>Pseudomonadota</taxon>
        <taxon>Alphaproteobacteria</taxon>
        <taxon>Hyphomicrobiales</taxon>
        <taxon>Methylobacteriaceae</taxon>
        <taxon>Methylobacterium</taxon>
    </lineage>
</organism>
<name>A0A1G9VEH7_9HYPH</name>
<dbReference type="NCBIfam" id="TIGR02283">
    <property type="entry name" value="MltB_2"/>
    <property type="match status" value="1"/>
</dbReference>
<feature type="signal peptide" evidence="1">
    <location>
        <begin position="1"/>
        <end position="21"/>
    </location>
</feature>
<evidence type="ECO:0000313" key="4">
    <source>
        <dbReference type="EMBL" id="SDM70614.1"/>
    </source>
</evidence>
<dbReference type="Pfam" id="PF01471">
    <property type="entry name" value="PG_binding_1"/>
    <property type="match status" value="1"/>
</dbReference>
<dbReference type="SUPFAM" id="SSF47090">
    <property type="entry name" value="PGBD-like"/>
    <property type="match status" value="1"/>
</dbReference>
<dbReference type="Gene3D" id="1.10.8.350">
    <property type="entry name" value="Bacterial muramidase"/>
    <property type="match status" value="1"/>
</dbReference>
<accession>A0A1G9VEH7</accession>
<dbReference type="InterPro" id="IPR002477">
    <property type="entry name" value="Peptidoglycan-bd-like"/>
</dbReference>
<proteinExistence type="predicted"/>
<reference evidence="5" key="1">
    <citation type="submission" date="2016-10" db="EMBL/GenBank/DDBJ databases">
        <authorList>
            <person name="Varghese N."/>
            <person name="Submissions S."/>
        </authorList>
    </citation>
    <scope>NUCLEOTIDE SEQUENCE [LARGE SCALE GENOMIC DNA]</scope>
    <source>
        <strain evidence="5">BL47</strain>
    </source>
</reference>
<dbReference type="OrthoDB" id="9808544at2"/>
<evidence type="ECO:0000313" key="5">
    <source>
        <dbReference type="Proteomes" id="UP000198704"/>
    </source>
</evidence>
<keyword evidence="5" id="KW-1185">Reference proteome</keyword>
<dbReference type="InterPro" id="IPR023346">
    <property type="entry name" value="Lysozyme-like_dom_sf"/>
</dbReference>
<dbReference type="Pfam" id="PF13406">
    <property type="entry name" value="SLT_2"/>
    <property type="match status" value="1"/>
</dbReference>
<keyword evidence="1" id="KW-0732">Signal</keyword>
<feature type="domain" description="Transglycosylase SLT" evidence="3">
    <location>
        <begin position="31"/>
        <end position="318"/>
    </location>
</feature>
<dbReference type="InterPro" id="IPR036365">
    <property type="entry name" value="PGBD-like_sf"/>
</dbReference>
<dbReference type="PANTHER" id="PTHR30163:SF8">
    <property type="entry name" value="LYTIC MUREIN TRANSGLYCOSYLASE"/>
    <property type="match status" value="1"/>
</dbReference>
<gene>
    <name evidence="4" type="ORF">SAMN05216360_103165</name>
</gene>
<dbReference type="CDD" id="cd13399">
    <property type="entry name" value="Slt35-like"/>
    <property type="match status" value="1"/>
</dbReference>
<dbReference type="InterPro" id="IPR031304">
    <property type="entry name" value="SLT_2"/>
</dbReference>
<evidence type="ECO:0000259" key="3">
    <source>
        <dbReference type="Pfam" id="PF13406"/>
    </source>
</evidence>
<protein>
    <submittedName>
        <fullName evidence="4">Lytic murein transglycosylase</fullName>
    </submittedName>
</protein>
<dbReference type="PANTHER" id="PTHR30163">
    <property type="entry name" value="MEMBRANE-BOUND LYTIC MUREIN TRANSGLYCOSYLASE B"/>
    <property type="match status" value="1"/>
</dbReference>
<sequence>MPSRRALLAAILCLPGATARAKEEAHTDDAFRAFIEGLRPAAVARGVSASTFDAAFAGISAPDPRVLARTRRQSEFVRPVWDYLVGAVSKDRIARGRARAAALAPTLRSIAGRFGVPSQVALAIWGVESDFGASAGDVPTIRALATLAAAHHRGILFRDELLAALAILQRGDVARDRMSGSWAGAMGQVQFLPSTYLAHAVDFDGDGRRDIWSSETDSLASIASYLKDLGWDPSLSWGYEVLLPAGFDLSRYIGDLSDFSGRGVRRADGAPLPQRGRASLFLPGGLGAPAFLITDNFEVLRGYNTSDSYALAVGHLADRLGGGPPLAAAWPKGAGLDGAALRALQTGLAAAGFYDGPTDGRAGPKLREAVRRYQISVGQPADGYASSALLARVTGSSAPKP</sequence>
<dbReference type="GO" id="GO:0008933">
    <property type="term" value="F:peptidoglycan lytic transglycosylase activity"/>
    <property type="evidence" value="ECO:0007669"/>
    <property type="project" value="TreeGrafter"/>
</dbReference>
<dbReference type="AlphaFoldDB" id="A0A1G9VEH7"/>
<dbReference type="RefSeq" id="WP_091714169.1">
    <property type="nucleotide sequence ID" value="NZ_FNHS01000003.1"/>
</dbReference>
<evidence type="ECO:0000259" key="2">
    <source>
        <dbReference type="Pfam" id="PF01471"/>
    </source>
</evidence>
<dbReference type="GO" id="GO:0009253">
    <property type="term" value="P:peptidoglycan catabolic process"/>
    <property type="evidence" value="ECO:0007669"/>
    <property type="project" value="TreeGrafter"/>
</dbReference>
<dbReference type="EMBL" id="FNHS01000003">
    <property type="protein sequence ID" value="SDM70614.1"/>
    <property type="molecule type" value="Genomic_DNA"/>
</dbReference>
<dbReference type="STRING" id="582672.SAMN05216360_103165"/>
<dbReference type="Gene3D" id="1.10.101.10">
    <property type="entry name" value="PGBD-like superfamily/PGBD"/>
    <property type="match status" value="1"/>
</dbReference>
<dbReference type="Proteomes" id="UP000198704">
    <property type="component" value="Unassembled WGS sequence"/>
</dbReference>
<dbReference type="Gene3D" id="1.10.530.10">
    <property type="match status" value="1"/>
</dbReference>
<feature type="domain" description="Peptidoglycan binding-like" evidence="2">
    <location>
        <begin position="338"/>
        <end position="391"/>
    </location>
</feature>
<dbReference type="InterPro" id="IPR036366">
    <property type="entry name" value="PGBDSf"/>
</dbReference>